<evidence type="ECO:0000259" key="4">
    <source>
        <dbReference type="PROSITE" id="PS50835"/>
    </source>
</evidence>
<dbReference type="PROSITE" id="PS50853">
    <property type="entry name" value="FN3"/>
    <property type="match status" value="2"/>
</dbReference>
<dbReference type="GO" id="GO:0005886">
    <property type="term" value="C:plasma membrane"/>
    <property type="evidence" value="ECO:0007669"/>
    <property type="project" value="TreeGrafter"/>
</dbReference>
<keyword evidence="3" id="KW-1133">Transmembrane helix</keyword>
<evidence type="ECO:0000313" key="6">
    <source>
        <dbReference type="EMBL" id="CAD7080232.1"/>
    </source>
</evidence>
<keyword evidence="7" id="KW-1185">Reference proteome</keyword>
<dbReference type="GO" id="GO:0007156">
    <property type="term" value="P:homophilic cell adhesion via plasma membrane adhesion molecules"/>
    <property type="evidence" value="ECO:0007669"/>
    <property type="project" value="TreeGrafter"/>
</dbReference>
<dbReference type="InterPro" id="IPR003599">
    <property type="entry name" value="Ig_sub"/>
</dbReference>
<evidence type="ECO:0008006" key="8">
    <source>
        <dbReference type="Google" id="ProtNLM"/>
    </source>
</evidence>
<name>A0A7R8UGP7_HERIL</name>
<feature type="domain" description="Ig-like" evidence="4">
    <location>
        <begin position="141"/>
        <end position="252"/>
    </location>
</feature>
<dbReference type="InParanoid" id="A0A7R8UGP7"/>
<dbReference type="InterPro" id="IPR013098">
    <property type="entry name" value="Ig_I-set"/>
</dbReference>
<dbReference type="InterPro" id="IPR003598">
    <property type="entry name" value="Ig_sub2"/>
</dbReference>
<dbReference type="Proteomes" id="UP000594454">
    <property type="component" value="Chromosome 1"/>
</dbReference>
<keyword evidence="2" id="KW-0393">Immunoglobulin domain</keyword>
<dbReference type="CDD" id="cd00096">
    <property type="entry name" value="Ig"/>
    <property type="match status" value="1"/>
</dbReference>
<feature type="transmembrane region" description="Helical" evidence="3">
    <location>
        <begin position="12"/>
        <end position="36"/>
    </location>
</feature>
<evidence type="ECO:0000256" key="3">
    <source>
        <dbReference type="SAM" id="Phobius"/>
    </source>
</evidence>
<keyword evidence="3" id="KW-0472">Membrane</keyword>
<protein>
    <recommendedName>
        <fullName evidence="8">Protein turtle</fullName>
    </recommendedName>
</protein>
<keyword evidence="1" id="KW-0677">Repeat</keyword>
<dbReference type="GO" id="GO:0070593">
    <property type="term" value="P:dendrite self-avoidance"/>
    <property type="evidence" value="ECO:0007669"/>
    <property type="project" value="TreeGrafter"/>
</dbReference>
<dbReference type="CDD" id="cd00063">
    <property type="entry name" value="FN3"/>
    <property type="match status" value="2"/>
</dbReference>
<dbReference type="Pfam" id="PF13927">
    <property type="entry name" value="Ig_3"/>
    <property type="match status" value="2"/>
</dbReference>
<sequence>MRNNCLPPKWRLSTLNAAGILGTLRVQLTLIVVILISSSRVECMFEEPRQPSYLEAKVGSYVVFNCPVDFPQDIVIPYVLHWSKDGQKVFSWYDGEISASELFVGRLNFLDKHEGYGKASVNLTSIRESDQGWYECKITFPNRTPSSRNNGTWFYLTVLGGSLIKIPPVNQTIMEGKTAFFHCVMKSPESSQIRWFKDGKALSELVDLTHRSMQSPDGSLSIDPTMMSDLGEYECVVRNNDGETQSARAFLNIQYKAKVIYAPPEVYLPFGQPAILDCHFRANPPLRSLRWEKDGFLFDPYNVPGVFYKQNGSLFFSKVDESHSGRYTCTPYNELGTDGPSPLITVIVQQPPVFTIKPKPVYLHKLGDNVTMICDAADRDGNHRPTLVWSRRDGVALPLGRYSIDGGNITIENIVEEDRGIYQCAATNEAATIIADTELMIANVPPRPPYNLTANSSQNAITIRWQPGYIRPHLEYVVWYRMTNATEWRTMRPHMKNMMEATITNLQPGCEYEFMVLSQDQYGDGMFSKSFRYYTKPKQFRDPELFQHPLLPFGQIGPPRNLIVHRKSNGYIAAWDPPDYGADSLRVYILRWWLQPLHLLHGSVETRENYYVVGHLKENERYTFQVFALGTNNYEAGSNEYEFLVPSQRLVRAIITGSVVVIIFMITAVSVYIYVKKSCFQSDKENSVSEKVRST</sequence>
<dbReference type="GO" id="GO:0098632">
    <property type="term" value="F:cell-cell adhesion mediator activity"/>
    <property type="evidence" value="ECO:0007669"/>
    <property type="project" value="TreeGrafter"/>
</dbReference>
<organism evidence="6 7">
    <name type="scientific">Hermetia illucens</name>
    <name type="common">Black soldier fly</name>
    <dbReference type="NCBI Taxonomy" id="343691"/>
    <lineage>
        <taxon>Eukaryota</taxon>
        <taxon>Metazoa</taxon>
        <taxon>Ecdysozoa</taxon>
        <taxon>Arthropoda</taxon>
        <taxon>Hexapoda</taxon>
        <taxon>Insecta</taxon>
        <taxon>Pterygota</taxon>
        <taxon>Neoptera</taxon>
        <taxon>Endopterygota</taxon>
        <taxon>Diptera</taxon>
        <taxon>Brachycera</taxon>
        <taxon>Stratiomyomorpha</taxon>
        <taxon>Stratiomyidae</taxon>
        <taxon>Hermetiinae</taxon>
        <taxon>Hermetia</taxon>
    </lineage>
</organism>
<dbReference type="InterPro" id="IPR007110">
    <property type="entry name" value="Ig-like_dom"/>
</dbReference>
<feature type="domain" description="Ig-like" evidence="4">
    <location>
        <begin position="352"/>
        <end position="440"/>
    </location>
</feature>
<feature type="domain" description="Ig-like" evidence="4">
    <location>
        <begin position="257"/>
        <end position="345"/>
    </location>
</feature>
<keyword evidence="3" id="KW-0812">Transmembrane</keyword>
<dbReference type="PANTHER" id="PTHR10075">
    <property type="entry name" value="BASIGIN RELATED"/>
    <property type="match status" value="1"/>
</dbReference>
<dbReference type="Gene3D" id="2.60.40.10">
    <property type="entry name" value="Immunoglobulins"/>
    <property type="match status" value="6"/>
</dbReference>
<evidence type="ECO:0000259" key="5">
    <source>
        <dbReference type="PROSITE" id="PS50853"/>
    </source>
</evidence>
<gene>
    <name evidence="6" type="ORF">HERILL_LOCUS3397</name>
</gene>
<reference evidence="6 7" key="1">
    <citation type="submission" date="2020-11" db="EMBL/GenBank/DDBJ databases">
        <authorList>
            <person name="Wallbank WR R."/>
            <person name="Pardo Diaz C."/>
            <person name="Kozak K."/>
            <person name="Martin S."/>
            <person name="Jiggins C."/>
            <person name="Moest M."/>
            <person name="Warren A I."/>
            <person name="Generalovic N T."/>
            <person name="Byers J.R.P. K."/>
            <person name="Montejo-Kovacevich G."/>
            <person name="Yen C E."/>
        </authorList>
    </citation>
    <scope>NUCLEOTIDE SEQUENCE [LARGE SCALE GENOMIC DNA]</scope>
</reference>
<dbReference type="SUPFAM" id="SSF49265">
    <property type="entry name" value="Fibronectin type III"/>
    <property type="match status" value="1"/>
</dbReference>
<feature type="transmembrane region" description="Helical" evidence="3">
    <location>
        <begin position="653"/>
        <end position="675"/>
    </location>
</feature>
<dbReference type="OrthoDB" id="6234674at2759"/>
<dbReference type="Pfam" id="PF00041">
    <property type="entry name" value="fn3"/>
    <property type="match status" value="2"/>
</dbReference>
<dbReference type="InterPro" id="IPR003961">
    <property type="entry name" value="FN3_dom"/>
</dbReference>
<dbReference type="FunFam" id="2.60.40.10:FF:001149">
    <property type="entry name" value="Turtle, isoform H"/>
    <property type="match status" value="1"/>
</dbReference>
<dbReference type="InterPro" id="IPR013783">
    <property type="entry name" value="Ig-like_fold"/>
</dbReference>
<evidence type="ECO:0000256" key="1">
    <source>
        <dbReference type="ARBA" id="ARBA00022737"/>
    </source>
</evidence>
<accession>A0A7R8UGP7</accession>
<dbReference type="PANTHER" id="PTHR10075:SF78">
    <property type="entry name" value="PROTEIN BORDERLESS"/>
    <property type="match status" value="1"/>
</dbReference>
<dbReference type="SUPFAM" id="SSF48726">
    <property type="entry name" value="Immunoglobulin"/>
    <property type="match status" value="4"/>
</dbReference>
<dbReference type="InterPro" id="IPR036116">
    <property type="entry name" value="FN3_sf"/>
</dbReference>
<evidence type="ECO:0000256" key="2">
    <source>
        <dbReference type="ARBA" id="ARBA00023319"/>
    </source>
</evidence>
<dbReference type="SMART" id="SM00060">
    <property type="entry name" value="FN3"/>
    <property type="match status" value="2"/>
</dbReference>
<dbReference type="Pfam" id="PF07679">
    <property type="entry name" value="I-set"/>
    <property type="match status" value="1"/>
</dbReference>
<feature type="domain" description="Fibronectin type-III" evidence="5">
    <location>
        <begin position="445"/>
        <end position="538"/>
    </location>
</feature>
<feature type="domain" description="Ig-like" evidence="4">
    <location>
        <begin position="48"/>
        <end position="139"/>
    </location>
</feature>
<dbReference type="AlphaFoldDB" id="A0A7R8UGP7"/>
<proteinExistence type="predicted"/>
<dbReference type="FunCoup" id="A0A7R8UGP7">
    <property type="interactions" value="75"/>
</dbReference>
<dbReference type="SMART" id="SM00409">
    <property type="entry name" value="IG"/>
    <property type="match status" value="4"/>
</dbReference>
<dbReference type="GO" id="GO:0007411">
    <property type="term" value="P:axon guidance"/>
    <property type="evidence" value="ECO:0007669"/>
    <property type="project" value="TreeGrafter"/>
</dbReference>
<dbReference type="GO" id="GO:0030424">
    <property type="term" value="C:axon"/>
    <property type="evidence" value="ECO:0007669"/>
    <property type="project" value="TreeGrafter"/>
</dbReference>
<dbReference type="EMBL" id="LR899009">
    <property type="protein sequence ID" value="CAD7080232.1"/>
    <property type="molecule type" value="Genomic_DNA"/>
</dbReference>
<dbReference type="PROSITE" id="PS50835">
    <property type="entry name" value="IG_LIKE"/>
    <property type="match status" value="4"/>
</dbReference>
<dbReference type="SMART" id="SM00408">
    <property type="entry name" value="IGc2"/>
    <property type="match status" value="4"/>
</dbReference>
<feature type="domain" description="Fibronectin type-III" evidence="5">
    <location>
        <begin position="558"/>
        <end position="648"/>
    </location>
</feature>
<dbReference type="InterPro" id="IPR036179">
    <property type="entry name" value="Ig-like_dom_sf"/>
</dbReference>
<evidence type="ECO:0000313" key="7">
    <source>
        <dbReference type="Proteomes" id="UP000594454"/>
    </source>
</evidence>